<dbReference type="AlphaFoldDB" id="A0A4Z2EF23"/>
<accession>A0A4Z2EF23</accession>
<reference evidence="1 2" key="1">
    <citation type="submission" date="2019-03" db="EMBL/GenBank/DDBJ databases">
        <title>First draft genome of Liparis tanakae, snailfish: a comprehensive survey of snailfish specific genes.</title>
        <authorList>
            <person name="Kim W."/>
            <person name="Song I."/>
            <person name="Jeong J.-H."/>
            <person name="Kim D."/>
            <person name="Kim S."/>
            <person name="Ryu S."/>
            <person name="Song J.Y."/>
            <person name="Lee S.K."/>
        </authorList>
    </citation>
    <scope>NUCLEOTIDE SEQUENCE [LARGE SCALE GENOMIC DNA]</scope>
    <source>
        <tissue evidence="1">Muscle</tissue>
    </source>
</reference>
<keyword evidence="2" id="KW-1185">Reference proteome</keyword>
<sequence>MCVQPTPRASARLTEIIRRGDPAFPPPPSLREKASAHRSAALRAFHSPSFEHTETLSRSRELINIYESRRKRLMNT</sequence>
<proteinExistence type="predicted"/>
<dbReference type="EMBL" id="SRLO01009271">
    <property type="protein sequence ID" value="TNN26912.1"/>
    <property type="molecule type" value="Genomic_DNA"/>
</dbReference>
<dbReference type="Proteomes" id="UP000314294">
    <property type="component" value="Unassembled WGS sequence"/>
</dbReference>
<gene>
    <name evidence="1" type="ORF">EYF80_062946</name>
</gene>
<evidence type="ECO:0000313" key="2">
    <source>
        <dbReference type="Proteomes" id="UP000314294"/>
    </source>
</evidence>
<organism evidence="1 2">
    <name type="scientific">Liparis tanakae</name>
    <name type="common">Tanaka's snailfish</name>
    <dbReference type="NCBI Taxonomy" id="230148"/>
    <lineage>
        <taxon>Eukaryota</taxon>
        <taxon>Metazoa</taxon>
        <taxon>Chordata</taxon>
        <taxon>Craniata</taxon>
        <taxon>Vertebrata</taxon>
        <taxon>Euteleostomi</taxon>
        <taxon>Actinopterygii</taxon>
        <taxon>Neopterygii</taxon>
        <taxon>Teleostei</taxon>
        <taxon>Neoteleostei</taxon>
        <taxon>Acanthomorphata</taxon>
        <taxon>Eupercaria</taxon>
        <taxon>Perciformes</taxon>
        <taxon>Cottioidei</taxon>
        <taxon>Cottales</taxon>
        <taxon>Liparidae</taxon>
        <taxon>Liparis</taxon>
    </lineage>
</organism>
<name>A0A4Z2EF23_9TELE</name>
<comment type="caution">
    <text evidence="1">The sequence shown here is derived from an EMBL/GenBank/DDBJ whole genome shotgun (WGS) entry which is preliminary data.</text>
</comment>
<protein>
    <submittedName>
        <fullName evidence="1">Uncharacterized protein</fullName>
    </submittedName>
</protein>
<evidence type="ECO:0000313" key="1">
    <source>
        <dbReference type="EMBL" id="TNN26912.1"/>
    </source>
</evidence>